<keyword evidence="3 5" id="KW-1133">Transmembrane helix</keyword>
<dbReference type="CDD" id="cd16914">
    <property type="entry name" value="EcfT"/>
    <property type="match status" value="1"/>
</dbReference>
<protein>
    <submittedName>
        <fullName evidence="6">Energy-coupling factor transporter transmembrane protein EcfT</fullName>
    </submittedName>
</protein>
<feature type="transmembrane region" description="Helical" evidence="5">
    <location>
        <begin position="106"/>
        <end position="126"/>
    </location>
</feature>
<dbReference type="GO" id="GO:0005886">
    <property type="term" value="C:plasma membrane"/>
    <property type="evidence" value="ECO:0007669"/>
    <property type="project" value="UniProtKB-ARBA"/>
</dbReference>
<feature type="transmembrane region" description="Helical" evidence="5">
    <location>
        <begin position="20"/>
        <end position="44"/>
    </location>
</feature>
<comment type="caution">
    <text evidence="6">The sequence shown here is derived from an EMBL/GenBank/DDBJ whole genome shotgun (WGS) entry which is preliminary data.</text>
</comment>
<dbReference type="AlphaFoldDB" id="A0AAE3FMU6"/>
<evidence type="ECO:0000256" key="2">
    <source>
        <dbReference type="ARBA" id="ARBA00022692"/>
    </source>
</evidence>
<evidence type="ECO:0000256" key="3">
    <source>
        <dbReference type="ARBA" id="ARBA00022989"/>
    </source>
</evidence>
<keyword evidence="4 5" id="KW-0472">Membrane</keyword>
<evidence type="ECO:0000313" key="6">
    <source>
        <dbReference type="EMBL" id="MCL7344849.1"/>
    </source>
</evidence>
<feature type="transmembrane region" description="Helical" evidence="5">
    <location>
        <begin position="243"/>
        <end position="264"/>
    </location>
</feature>
<dbReference type="PANTHER" id="PTHR33514:SF13">
    <property type="entry name" value="PROTEIN ABCI12, CHLOROPLASTIC"/>
    <property type="match status" value="1"/>
</dbReference>
<organism evidence="6">
    <name type="scientific">Candidatus Aramenus sulfurataquae</name>
    <dbReference type="NCBI Taxonomy" id="1326980"/>
    <lineage>
        <taxon>Archaea</taxon>
        <taxon>Thermoproteota</taxon>
        <taxon>Thermoprotei</taxon>
        <taxon>Sulfolobales</taxon>
        <taxon>Sulfolobaceae</taxon>
        <taxon>Candidatus Aramenus</taxon>
    </lineage>
</organism>
<gene>
    <name evidence="6" type="ORF">TQ35_009795</name>
</gene>
<dbReference type="EMBL" id="JZWS02000053">
    <property type="protein sequence ID" value="MCL7344849.1"/>
    <property type="molecule type" value="Genomic_DNA"/>
</dbReference>
<feature type="transmembrane region" description="Helical" evidence="5">
    <location>
        <begin position="164"/>
        <end position="186"/>
    </location>
</feature>
<reference evidence="6" key="1">
    <citation type="submission" date="2022-05" db="EMBL/GenBank/DDBJ databases">
        <title>Metagenome Sequencing of an Archaeal-Dominated Microbial Community from a Hot Spring at the Los Azufres Geothermal Field, Mexico.</title>
        <authorList>
            <person name="Marin-Paredes R."/>
            <person name="Martinez-Romero E."/>
            <person name="Servin-Garciduenas L.E."/>
        </authorList>
    </citation>
    <scope>NUCLEOTIDE SEQUENCE</scope>
    <source>
        <strain evidence="6">AZ1-454</strain>
    </source>
</reference>
<dbReference type="PANTHER" id="PTHR33514">
    <property type="entry name" value="PROTEIN ABCI12, CHLOROPLASTIC"/>
    <property type="match status" value="1"/>
</dbReference>
<keyword evidence="2 5" id="KW-0812">Transmembrane</keyword>
<feature type="transmembrane region" description="Helical" evidence="5">
    <location>
        <begin position="198"/>
        <end position="217"/>
    </location>
</feature>
<feature type="transmembrane region" description="Helical" evidence="5">
    <location>
        <begin position="299"/>
        <end position="320"/>
    </location>
</feature>
<comment type="subcellular location">
    <subcellularLocation>
        <location evidence="1">Membrane</location>
        <topology evidence="1">Multi-pass membrane protein</topology>
    </subcellularLocation>
</comment>
<dbReference type="InterPro" id="IPR003339">
    <property type="entry name" value="ABC/ECF_trnsptr_transmembrane"/>
</dbReference>
<accession>A0AAE3FMU6</accession>
<dbReference type="Pfam" id="PF02361">
    <property type="entry name" value="CbiQ"/>
    <property type="match status" value="1"/>
</dbReference>
<proteinExistence type="predicted"/>
<feature type="transmembrane region" description="Helical" evidence="5">
    <location>
        <begin position="65"/>
        <end position="94"/>
    </location>
</feature>
<evidence type="ECO:0000256" key="4">
    <source>
        <dbReference type="ARBA" id="ARBA00023136"/>
    </source>
</evidence>
<name>A0AAE3FMU6_9CREN</name>
<evidence type="ECO:0000256" key="5">
    <source>
        <dbReference type="SAM" id="Phobius"/>
    </source>
</evidence>
<sequence>MNFVFQQPNLPPLVELAISWFIFLFGATGPIVIILAFVGIRGFLHITRFESGEGILYKLSPLTKLIIVISTTVAVSLTIWWFGAILTLVFWSLFFTLNEAKRKVLYVSYLLLSSILGVSTGFAFYTPYSVLQMAFNTNTLNVIWVWPSYFSFAGYEPYLTLQALYYGFQITFRFTAPMLAGLLLILTTTPSDLMRYLAKVKFPLPFIFALTVAMRTVPRIFDTLDTVVKLQLMRGLGYGKPSFLRPFYVLIAGLYGLVPTLIFLMKGAKYTAIAADTRAFNSTPRRTYMKEVKYTKADYVAWGLILVLFVSVALLLAFGYGRGIPYVGY</sequence>
<evidence type="ECO:0000256" key="1">
    <source>
        <dbReference type="ARBA" id="ARBA00004141"/>
    </source>
</evidence>